<reference evidence="2 3" key="1">
    <citation type="submission" date="2017-06" db="EMBL/GenBank/DDBJ databases">
        <title>Streptomyces albireticuli Genome sequencing and assembly.</title>
        <authorList>
            <person name="Wang Y."/>
            <person name="Du B."/>
            <person name="Ding Y."/>
            <person name="Liu H."/>
            <person name="Hou Q."/>
            <person name="Liu K."/>
            <person name="Yao L."/>
            <person name="Wang C."/>
        </authorList>
    </citation>
    <scope>NUCLEOTIDE SEQUENCE [LARGE SCALE GENOMIC DNA]</scope>
    <source>
        <strain evidence="2 3">MDJK11</strain>
    </source>
</reference>
<dbReference type="Proteomes" id="UP000195755">
    <property type="component" value="Chromosome"/>
</dbReference>
<dbReference type="EMBL" id="CP021744">
    <property type="protein sequence ID" value="ARZ68353.1"/>
    <property type="molecule type" value="Genomic_DNA"/>
</dbReference>
<dbReference type="KEGG" id="salj:SMD11_2704"/>
<sequence>MAGAELAEPGPRPGTACPDAGAGAPAGGAPGAGGEAARRRAERRAARIASGASELEQRLADLLRGGLASAEASAYDRWDETAARMVDAQAPGLASRVRELASVAGSGAGADRASRLLEECALLHTLNQGYLRVDELPEALAATVRARVGITADTATLLATSAPVRDDWLALAQQDADDGRLITRRVWLRGRRTGRMALLLSYGPVGRPPELSFPAGVSLDAELAYHPSARPLRAALGTRHSAPVPSPGPPPAGGVAAALAAYGEALRDDPWLESWPVVLGPVIPVRMPSGDWQLVDEEGEAGVPVDARQGGRAAVWQLAAVSGGEAVTVFGECGFRGVVPLGVWGVGGSGPVPL</sequence>
<name>A0A1Z2L232_9ACTN</name>
<evidence type="ECO:0000313" key="3">
    <source>
        <dbReference type="Proteomes" id="UP000195755"/>
    </source>
</evidence>
<feature type="region of interest" description="Disordered" evidence="1">
    <location>
        <begin position="1"/>
        <end position="42"/>
    </location>
</feature>
<evidence type="ECO:0000313" key="2">
    <source>
        <dbReference type="EMBL" id="ARZ68353.1"/>
    </source>
</evidence>
<organism evidence="2 3">
    <name type="scientific">Streptomyces albireticuli</name>
    <dbReference type="NCBI Taxonomy" id="1940"/>
    <lineage>
        <taxon>Bacteria</taxon>
        <taxon>Bacillati</taxon>
        <taxon>Actinomycetota</taxon>
        <taxon>Actinomycetes</taxon>
        <taxon>Kitasatosporales</taxon>
        <taxon>Streptomycetaceae</taxon>
        <taxon>Streptomyces</taxon>
    </lineage>
</organism>
<gene>
    <name evidence="2" type="ORF">SMD11_2704</name>
</gene>
<proteinExistence type="predicted"/>
<protein>
    <recommendedName>
        <fullName evidence="4">SWIM zinc finger family protein</fullName>
    </recommendedName>
</protein>
<evidence type="ECO:0008006" key="4">
    <source>
        <dbReference type="Google" id="ProtNLM"/>
    </source>
</evidence>
<evidence type="ECO:0000256" key="1">
    <source>
        <dbReference type="SAM" id="MobiDB-lite"/>
    </source>
</evidence>
<dbReference type="AlphaFoldDB" id="A0A1Z2L232"/>
<feature type="compositionally biased region" description="Gly residues" evidence="1">
    <location>
        <begin position="24"/>
        <end position="34"/>
    </location>
</feature>
<accession>A0A1Z2L232</accession>